<dbReference type="PROSITE" id="PS50132">
    <property type="entry name" value="RGS"/>
    <property type="match status" value="1"/>
</dbReference>
<dbReference type="InterPro" id="IPR044926">
    <property type="entry name" value="RGS_subdomain_2"/>
</dbReference>
<name>A0A8K0CWR7_IGNLU</name>
<feature type="domain" description="RGS" evidence="6">
    <location>
        <begin position="1"/>
        <end position="87"/>
    </location>
</feature>
<evidence type="ECO:0000313" key="8">
    <source>
        <dbReference type="Proteomes" id="UP000801492"/>
    </source>
</evidence>
<dbReference type="PANTHER" id="PTHR24355:SF18">
    <property type="entry name" value="G PROTEIN-COUPLED RECEPTOR KINASE"/>
    <property type="match status" value="1"/>
</dbReference>
<gene>
    <name evidence="7" type="ORF">ILUMI_11010</name>
</gene>
<evidence type="ECO:0000256" key="1">
    <source>
        <dbReference type="ARBA" id="ARBA00022527"/>
    </source>
</evidence>
<reference evidence="7" key="1">
    <citation type="submission" date="2019-08" db="EMBL/GenBank/DDBJ databases">
        <title>The genome of the North American firefly Photinus pyralis.</title>
        <authorList>
            <consortium name="Photinus pyralis genome working group"/>
            <person name="Fallon T.R."/>
            <person name="Sander Lower S.E."/>
            <person name="Weng J.-K."/>
        </authorList>
    </citation>
    <scope>NUCLEOTIDE SEQUENCE</scope>
    <source>
        <strain evidence="7">TRF0915ILg1</strain>
        <tissue evidence="7">Whole body</tissue>
    </source>
</reference>
<feature type="non-terminal residue" evidence="7">
    <location>
        <position position="97"/>
    </location>
</feature>
<evidence type="ECO:0000313" key="7">
    <source>
        <dbReference type="EMBL" id="KAF2895163.1"/>
    </source>
</evidence>
<evidence type="ECO:0000256" key="2">
    <source>
        <dbReference type="ARBA" id="ARBA00022679"/>
    </source>
</evidence>
<comment type="caution">
    <text evidence="7">The sequence shown here is derived from an EMBL/GenBank/DDBJ whole genome shotgun (WGS) entry which is preliminary data.</text>
</comment>
<keyword evidence="1" id="KW-0723">Serine/threonine-protein kinase</keyword>
<keyword evidence="8" id="KW-1185">Reference proteome</keyword>
<proteinExistence type="predicted"/>
<dbReference type="EMBL" id="VTPC01006169">
    <property type="protein sequence ID" value="KAF2895163.1"/>
    <property type="molecule type" value="Genomic_DNA"/>
</dbReference>
<evidence type="ECO:0000256" key="4">
    <source>
        <dbReference type="ARBA" id="ARBA00022777"/>
    </source>
</evidence>
<dbReference type="Proteomes" id="UP000801492">
    <property type="component" value="Unassembled WGS sequence"/>
</dbReference>
<dbReference type="GO" id="GO:0007186">
    <property type="term" value="P:G protein-coupled receptor signaling pathway"/>
    <property type="evidence" value="ECO:0007669"/>
    <property type="project" value="TreeGrafter"/>
</dbReference>
<evidence type="ECO:0000256" key="5">
    <source>
        <dbReference type="ARBA" id="ARBA00022840"/>
    </source>
</evidence>
<keyword evidence="5" id="KW-0067">ATP-binding</keyword>
<evidence type="ECO:0000256" key="3">
    <source>
        <dbReference type="ARBA" id="ARBA00022741"/>
    </source>
</evidence>
<dbReference type="GO" id="GO:0001664">
    <property type="term" value="F:G protein-coupled receptor binding"/>
    <property type="evidence" value="ECO:0007669"/>
    <property type="project" value="TreeGrafter"/>
</dbReference>
<dbReference type="GO" id="GO:0004703">
    <property type="term" value="F:G protein-coupled receptor kinase activity"/>
    <property type="evidence" value="ECO:0007669"/>
    <property type="project" value="TreeGrafter"/>
</dbReference>
<organism evidence="7 8">
    <name type="scientific">Ignelater luminosus</name>
    <name type="common">Cucubano</name>
    <name type="synonym">Pyrophorus luminosus</name>
    <dbReference type="NCBI Taxonomy" id="2038154"/>
    <lineage>
        <taxon>Eukaryota</taxon>
        <taxon>Metazoa</taxon>
        <taxon>Ecdysozoa</taxon>
        <taxon>Arthropoda</taxon>
        <taxon>Hexapoda</taxon>
        <taxon>Insecta</taxon>
        <taxon>Pterygota</taxon>
        <taxon>Neoptera</taxon>
        <taxon>Endopterygota</taxon>
        <taxon>Coleoptera</taxon>
        <taxon>Polyphaga</taxon>
        <taxon>Elateriformia</taxon>
        <taxon>Elateroidea</taxon>
        <taxon>Elateridae</taxon>
        <taxon>Agrypninae</taxon>
        <taxon>Pyrophorini</taxon>
        <taxon>Ignelater</taxon>
    </lineage>
</organism>
<dbReference type="PANTHER" id="PTHR24355">
    <property type="entry name" value="G PROTEIN-COUPLED RECEPTOR KINASE/RIBOSOMAL PROTEIN S6 KINASE"/>
    <property type="match status" value="1"/>
</dbReference>
<accession>A0A8K0CWR7</accession>
<feature type="non-terminal residue" evidence="7">
    <location>
        <position position="1"/>
    </location>
</feature>
<dbReference type="Pfam" id="PF00615">
    <property type="entry name" value="RGS"/>
    <property type="match status" value="1"/>
</dbReference>
<protein>
    <recommendedName>
        <fullName evidence="6">RGS domain-containing protein</fullName>
    </recommendedName>
</protein>
<keyword evidence="3" id="KW-0547">Nucleotide-binding</keyword>
<keyword evidence="4" id="KW-0418">Kinase</keyword>
<keyword evidence="2" id="KW-0808">Transferase</keyword>
<dbReference type="GO" id="GO:0009966">
    <property type="term" value="P:regulation of signal transduction"/>
    <property type="evidence" value="ECO:0007669"/>
    <property type="project" value="TreeGrafter"/>
</dbReference>
<dbReference type="Gene3D" id="1.10.167.10">
    <property type="entry name" value="Regulator of G-protein Signalling 4, domain 2"/>
    <property type="match status" value="1"/>
</dbReference>
<dbReference type="OrthoDB" id="354826at2759"/>
<dbReference type="SUPFAM" id="SSF48097">
    <property type="entry name" value="Regulator of G-protein signaling, RGS"/>
    <property type="match status" value="1"/>
</dbReference>
<evidence type="ECO:0000259" key="6">
    <source>
        <dbReference type="PROSITE" id="PS50132"/>
    </source>
</evidence>
<dbReference type="InterPro" id="IPR016137">
    <property type="entry name" value="RGS"/>
</dbReference>
<dbReference type="InterPro" id="IPR036305">
    <property type="entry name" value="RGS_sf"/>
</dbReference>
<dbReference type="AlphaFoldDB" id="A0A8K0CWR7"/>
<sequence length="97" mass="11969">IKAYEKLETVEERLKQTKEIYDNFIMKELLSHTHHYSKECLQHVQRHLLKNDVPVSLFEPYIEEIYNHLRGEPFKKFLESEKYTRFCQWKNLELNIQ</sequence>
<dbReference type="GO" id="GO:0005524">
    <property type="term" value="F:ATP binding"/>
    <property type="evidence" value="ECO:0007669"/>
    <property type="project" value="UniProtKB-KW"/>
</dbReference>